<dbReference type="AlphaFoldDB" id="A0AAP0KXD8"/>
<feature type="compositionally biased region" description="Gly residues" evidence="1">
    <location>
        <begin position="48"/>
        <end position="60"/>
    </location>
</feature>
<name>A0AAP0KXD8_9MAGN</name>
<accession>A0AAP0KXD8</accession>
<protein>
    <submittedName>
        <fullName evidence="2">Uncharacterized protein</fullName>
    </submittedName>
</protein>
<evidence type="ECO:0000313" key="3">
    <source>
        <dbReference type="Proteomes" id="UP001420932"/>
    </source>
</evidence>
<proteinExistence type="predicted"/>
<evidence type="ECO:0000256" key="1">
    <source>
        <dbReference type="SAM" id="MobiDB-lite"/>
    </source>
</evidence>
<reference evidence="2 3" key="1">
    <citation type="submission" date="2024-01" db="EMBL/GenBank/DDBJ databases">
        <title>Genome assemblies of Stephania.</title>
        <authorList>
            <person name="Yang L."/>
        </authorList>
    </citation>
    <scope>NUCLEOTIDE SEQUENCE [LARGE SCALE GENOMIC DNA]</scope>
    <source>
        <strain evidence="2">YNDBR</strain>
        <tissue evidence="2">Leaf</tissue>
    </source>
</reference>
<sequence>MAQHPEPTNWKNLLQRRRNTRRWTENTISENPRNGRSSTNGFFHKEFAGGGGGGGGVREF</sequence>
<evidence type="ECO:0000313" key="2">
    <source>
        <dbReference type="EMBL" id="KAK9160366.1"/>
    </source>
</evidence>
<feature type="region of interest" description="Disordered" evidence="1">
    <location>
        <begin position="1"/>
        <end position="60"/>
    </location>
</feature>
<feature type="compositionally biased region" description="Polar residues" evidence="1">
    <location>
        <begin position="28"/>
        <end position="41"/>
    </location>
</feature>
<dbReference type="EMBL" id="JBBNAF010000003">
    <property type="protein sequence ID" value="KAK9160366.1"/>
    <property type="molecule type" value="Genomic_DNA"/>
</dbReference>
<gene>
    <name evidence="2" type="ORF">Syun_006707</name>
</gene>
<organism evidence="2 3">
    <name type="scientific">Stephania yunnanensis</name>
    <dbReference type="NCBI Taxonomy" id="152371"/>
    <lineage>
        <taxon>Eukaryota</taxon>
        <taxon>Viridiplantae</taxon>
        <taxon>Streptophyta</taxon>
        <taxon>Embryophyta</taxon>
        <taxon>Tracheophyta</taxon>
        <taxon>Spermatophyta</taxon>
        <taxon>Magnoliopsida</taxon>
        <taxon>Ranunculales</taxon>
        <taxon>Menispermaceae</taxon>
        <taxon>Menispermoideae</taxon>
        <taxon>Cissampelideae</taxon>
        <taxon>Stephania</taxon>
    </lineage>
</organism>
<dbReference type="Proteomes" id="UP001420932">
    <property type="component" value="Unassembled WGS sequence"/>
</dbReference>
<comment type="caution">
    <text evidence="2">The sequence shown here is derived from an EMBL/GenBank/DDBJ whole genome shotgun (WGS) entry which is preliminary data.</text>
</comment>
<keyword evidence="3" id="KW-1185">Reference proteome</keyword>